<proteinExistence type="predicted"/>
<dbReference type="GeneID" id="171837"/>
<keyword evidence="3" id="KW-0677">Repeat</keyword>
<sequence length="241" mass="26539">MATFVQLSSLHWLSISSSALTHIHPSAFNPIPPLSHLDLSNNELRYVAPGMLQWPNIRNLHLANNDWHCSCDLRVSNLNPRDDAKCSGPENLAGAPINELSSCSILGGLLIPFLLVLFILLLALVILALACKKSKPVSLKNRAFYNDQLIAALNSHKEYSFDCHSPYTMSSEDSRDSAYESPTSALMPRRPPPSCPPPPRLLTLPRAGPTHVAPPMVPVPNFRNSNDPYLIPKSQVPITRL</sequence>
<evidence type="ECO:0000313" key="9">
    <source>
        <dbReference type="WormBase" id="Y71F9B.8e"/>
    </source>
</evidence>
<dbReference type="OrthoDB" id="1055097at2759"/>
<feature type="signal peptide" evidence="6">
    <location>
        <begin position="1"/>
        <end position="19"/>
    </location>
</feature>
<dbReference type="RefSeq" id="NP_001293372.1">
    <property type="nucleotide sequence ID" value="NM_001306443.3"/>
</dbReference>
<keyword evidence="5" id="KW-0472">Membrane</keyword>
<accession>A0A078BS18</accession>
<feature type="compositionally biased region" description="Pro residues" evidence="4">
    <location>
        <begin position="189"/>
        <end position="200"/>
    </location>
</feature>
<protein>
    <submittedName>
        <fullName evidence="7">ELRR (Extracellular Leucine-Rich Repeat) ONly</fullName>
    </submittedName>
</protein>
<dbReference type="AGR" id="WB:WBGene00022129"/>
<dbReference type="Proteomes" id="UP000001940">
    <property type="component" value="Chromosome I"/>
</dbReference>
<evidence type="ECO:0000256" key="2">
    <source>
        <dbReference type="ARBA" id="ARBA00022729"/>
    </source>
</evidence>
<dbReference type="InterPro" id="IPR003591">
    <property type="entry name" value="Leu-rich_rpt_typical-subtyp"/>
</dbReference>
<name>A0A078BS18_CAEEL</name>
<keyword evidence="8" id="KW-1185">Reference proteome</keyword>
<organism evidence="7 8">
    <name type="scientific">Caenorhabditis elegans</name>
    <dbReference type="NCBI Taxonomy" id="6239"/>
    <lineage>
        <taxon>Eukaryota</taxon>
        <taxon>Metazoa</taxon>
        <taxon>Ecdysozoa</taxon>
        <taxon>Nematoda</taxon>
        <taxon>Chromadorea</taxon>
        <taxon>Rhabditida</taxon>
        <taxon>Rhabditina</taxon>
        <taxon>Rhabditomorpha</taxon>
        <taxon>Rhabditoidea</taxon>
        <taxon>Rhabditidae</taxon>
        <taxon>Peloderinae</taxon>
        <taxon>Caenorhabditis</taxon>
    </lineage>
</organism>
<dbReference type="SMR" id="A0A078BS18"/>
<evidence type="ECO:0000313" key="7">
    <source>
        <dbReference type="EMBL" id="CDX47421.1"/>
    </source>
</evidence>
<feature type="region of interest" description="Disordered" evidence="4">
    <location>
        <begin position="168"/>
        <end position="207"/>
    </location>
</feature>
<dbReference type="KEGG" id="cel:CELE_Y71F9B.8"/>
<dbReference type="EMBL" id="BX284601">
    <property type="protein sequence ID" value="CDX47421.1"/>
    <property type="molecule type" value="Genomic_DNA"/>
</dbReference>
<evidence type="ECO:0000256" key="3">
    <source>
        <dbReference type="ARBA" id="ARBA00022737"/>
    </source>
</evidence>
<dbReference type="Bgee" id="WBGene00022129">
    <property type="expression patterns" value="Expressed in pharyngeal muscle cell (C elegans) and 3 other cell types or tissues"/>
</dbReference>
<dbReference type="Gene3D" id="3.80.10.10">
    <property type="entry name" value="Ribonuclease Inhibitor"/>
    <property type="match status" value="1"/>
</dbReference>
<dbReference type="ExpressionAtlas" id="A0A078BS18">
    <property type="expression patterns" value="baseline and differential"/>
</dbReference>
<reference evidence="7 8" key="1">
    <citation type="journal article" date="1998" name="Science">
        <title>Genome sequence of the nematode C. elegans: a platform for investigating biology.</title>
        <authorList>
            <consortium name="The C. elegans sequencing consortium"/>
            <person name="Sulson J.E."/>
            <person name="Waterston R."/>
        </authorList>
    </citation>
    <scope>NUCLEOTIDE SEQUENCE [LARGE SCALE GENOMIC DNA]</scope>
    <source>
        <strain evidence="7 8">Bristol N2</strain>
    </source>
</reference>
<dbReference type="PANTHER" id="PTHR24369:SF210">
    <property type="entry name" value="CHAOPTIN-RELATED"/>
    <property type="match status" value="1"/>
</dbReference>
<feature type="chain" id="PRO_5001730425" evidence="6">
    <location>
        <begin position="20"/>
        <end position="241"/>
    </location>
</feature>
<feature type="transmembrane region" description="Helical" evidence="5">
    <location>
        <begin position="105"/>
        <end position="130"/>
    </location>
</feature>
<dbReference type="SUPFAM" id="SSF52058">
    <property type="entry name" value="L domain-like"/>
    <property type="match status" value="1"/>
</dbReference>
<gene>
    <name evidence="7 9" type="primary">lron-11</name>
    <name evidence="7" type="ORF">CELE_Y71F9B.8</name>
    <name evidence="9" type="ORF">Y71F9B.8</name>
</gene>
<dbReference type="InterPro" id="IPR001611">
    <property type="entry name" value="Leu-rich_rpt"/>
</dbReference>
<dbReference type="SMART" id="SM00369">
    <property type="entry name" value="LRR_TYP"/>
    <property type="match status" value="2"/>
</dbReference>
<dbReference type="PANTHER" id="PTHR24369">
    <property type="entry name" value="ANTIGEN BSP, PUTATIVE-RELATED"/>
    <property type="match status" value="1"/>
</dbReference>
<evidence type="ECO:0000256" key="6">
    <source>
        <dbReference type="SAM" id="SignalP"/>
    </source>
</evidence>
<evidence type="ECO:0000256" key="4">
    <source>
        <dbReference type="SAM" id="MobiDB-lite"/>
    </source>
</evidence>
<keyword evidence="5" id="KW-1133">Transmembrane helix</keyword>
<dbReference type="AlphaFoldDB" id="A0A078BS18"/>
<dbReference type="CTD" id="171837"/>
<keyword evidence="1" id="KW-0433">Leucine-rich repeat</keyword>
<dbReference type="InterPro" id="IPR032675">
    <property type="entry name" value="LRR_dom_sf"/>
</dbReference>
<evidence type="ECO:0000256" key="5">
    <source>
        <dbReference type="SAM" id="Phobius"/>
    </source>
</evidence>
<keyword evidence="2 6" id="KW-0732">Signal</keyword>
<dbReference type="Pfam" id="PF13855">
    <property type="entry name" value="LRR_8"/>
    <property type="match status" value="1"/>
</dbReference>
<evidence type="ECO:0000313" key="8">
    <source>
        <dbReference type="Proteomes" id="UP000001940"/>
    </source>
</evidence>
<dbReference type="WormBase" id="Y71F9B.8e">
    <property type="protein sequence ID" value="CE50058"/>
    <property type="gene ID" value="WBGene00022129"/>
    <property type="gene designation" value="lron-11"/>
</dbReference>
<dbReference type="InterPro" id="IPR050541">
    <property type="entry name" value="LRR_TM_domain-containing"/>
</dbReference>
<evidence type="ECO:0000256" key="1">
    <source>
        <dbReference type="ARBA" id="ARBA00022614"/>
    </source>
</evidence>
<keyword evidence="5" id="KW-0812">Transmembrane</keyword>